<dbReference type="AlphaFoldDB" id="G5E301"/>
<protein>
    <submittedName>
        <fullName evidence="2">Putative nadh dehydrogenase 1 beta subunit</fullName>
    </submittedName>
</protein>
<keyword evidence="1" id="KW-1133">Transmembrane helix</keyword>
<dbReference type="EMBL" id="JP287765">
    <property type="protein sequence ID" value="AEQ18498.1"/>
    <property type="molecule type" value="mRNA"/>
</dbReference>
<accession>G5E301</accession>
<keyword evidence="1" id="KW-0472">Membrane</keyword>
<reference evidence="2" key="1">
    <citation type="submission" date="2011-09" db="EMBL/GenBank/DDBJ databases">
        <title>The odds of duplicate gene persistence after polyploidization.</title>
        <authorList>
            <person name="Chain F.J.J."/>
            <person name="Evans B.J."/>
            <person name="Dushoff J."/>
        </authorList>
    </citation>
    <scope>NUCLEOTIDE SEQUENCE</scope>
    <source>
        <tissue evidence="2">Liver</tissue>
    </source>
</reference>
<feature type="transmembrane region" description="Helical" evidence="1">
    <location>
        <begin position="68"/>
        <end position="88"/>
    </location>
</feature>
<feature type="non-terminal residue" evidence="2">
    <location>
        <position position="107"/>
    </location>
</feature>
<proteinExistence type="evidence at transcript level"/>
<name>G5E301_9PIPI</name>
<evidence type="ECO:0000313" key="2">
    <source>
        <dbReference type="EMBL" id="AEQ18498.1"/>
    </source>
</evidence>
<organism evidence="2">
    <name type="scientific">Hymenochirus curtipes</name>
    <name type="common">western dwarf clawed frog</name>
    <dbReference type="NCBI Taxonomy" id="8362"/>
    <lineage>
        <taxon>Eukaryota</taxon>
        <taxon>Metazoa</taxon>
        <taxon>Chordata</taxon>
        <taxon>Craniata</taxon>
        <taxon>Vertebrata</taxon>
        <taxon>Euteleostomi</taxon>
        <taxon>Amphibia</taxon>
        <taxon>Batrachia</taxon>
        <taxon>Anura</taxon>
        <taxon>Pipoidea</taxon>
        <taxon>Pipidae</taxon>
        <taxon>Pipinae</taxon>
        <taxon>Hymenochirus</taxon>
    </lineage>
</organism>
<feature type="non-terminal residue" evidence="2">
    <location>
        <position position="1"/>
    </location>
</feature>
<keyword evidence="1" id="KW-0812">Transmembrane</keyword>
<evidence type="ECO:0000256" key="1">
    <source>
        <dbReference type="SAM" id="Phobius"/>
    </source>
</evidence>
<sequence>CFPFCNHSVFLLHETFPSIAISSKVPVSGLVTLGDFLKLFQLFGTILNKALAFPLLTSSSLLYNLHNFLVDFMISFPLHFSFIVAQIITNFTLCHIRNTAILSVVVI</sequence>